<dbReference type="InterPro" id="IPR039938">
    <property type="entry name" value="Sp4-like"/>
</dbReference>
<proteinExistence type="predicted"/>
<dbReference type="InterPro" id="IPR036236">
    <property type="entry name" value="Znf_C2H2_sf"/>
</dbReference>
<keyword evidence="1" id="KW-0479">Metal-binding</keyword>
<dbReference type="GO" id="GO:0006355">
    <property type="term" value="P:regulation of DNA-templated transcription"/>
    <property type="evidence" value="ECO:0007669"/>
    <property type="project" value="InterPro"/>
</dbReference>
<dbReference type="EMBL" id="JAULJE010000030">
    <property type="protein sequence ID" value="KAK1327448.1"/>
    <property type="molecule type" value="Genomic_DNA"/>
</dbReference>
<reference evidence="9" key="1">
    <citation type="submission" date="2023-06" db="EMBL/GenBank/DDBJ databases">
        <title>Reference genome for the Northern bat (Eptesicus nilssonii), a most northern bat species.</title>
        <authorList>
            <person name="Laine V.N."/>
            <person name="Pulliainen A.T."/>
            <person name="Lilley T.M."/>
        </authorList>
    </citation>
    <scope>NUCLEOTIDE SEQUENCE</scope>
    <source>
        <strain evidence="9">BLF_Eptnil</strain>
        <tissue evidence="9">Kidney</tissue>
    </source>
</reference>
<comment type="caution">
    <text evidence="9">The sequence shown here is derived from an EMBL/GenBank/DDBJ whole genome shotgun (WGS) entry which is preliminary data.</text>
</comment>
<dbReference type="InterPro" id="IPR001909">
    <property type="entry name" value="KRAB"/>
</dbReference>
<feature type="domain" description="KRAB" evidence="8">
    <location>
        <begin position="71"/>
        <end position="164"/>
    </location>
</feature>
<evidence type="ECO:0000313" key="10">
    <source>
        <dbReference type="Proteomes" id="UP001177744"/>
    </source>
</evidence>
<dbReference type="PANTHER" id="PTHR14947">
    <property type="entry name" value="ZINC FINGER PROTEIN"/>
    <property type="match status" value="1"/>
</dbReference>
<dbReference type="CDD" id="cd07765">
    <property type="entry name" value="KRAB_A-box"/>
    <property type="match status" value="1"/>
</dbReference>
<dbReference type="PROSITE" id="PS50805">
    <property type="entry name" value="KRAB"/>
    <property type="match status" value="1"/>
</dbReference>
<evidence type="ECO:0000256" key="1">
    <source>
        <dbReference type="ARBA" id="ARBA00022723"/>
    </source>
</evidence>
<dbReference type="SMART" id="SM00349">
    <property type="entry name" value="KRAB"/>
    <property type="match status" value="1"/>
</dbReference>
<gene>
    <name evidence="9" type="ORF">QTO34_014162</name>
</gene>
<dbReference type="InterPro" id="IPR036051">
    <property type="entry name" value="KRAB_dom_sf"/>
</dbReference>
<feature type="region of interest" description="Disordered" evidence="6">
    <location>
        <begin position="208"/>
        <end position="231"/>
    </location>
</feature>
<dbReference type="SUPFAM" id="SSF57667">
    <property type="entry name" value="beta-beta-alpha zinc fingers"/>
    <property type="match status" value="1"/>
</dbReference>
<dbReference type="AlphaFoldDB" id="A0AA40LDE9"/>
<dbReference type="Pfam" id="PF01352">
    <property type="entry name" value="KRAB"/>
    <property type="match status" value="2"/>
</dbReference>
<keyword evidence="2" id="KW-0677">Repeat</keyword>
<feature type="domain" description="C2H2-type" evidence="7">
    <location>
        <begin position="574"/>
        <end position="601"/>
    </location>
</feature>
<evidence type="ECO:0008006" key="11">
    <source>
        <dbReference type="Google" id="ProtNLM"/>
    </source>
</evidence>
<organism evidence="9 10">
    <name type="scientific">Cnephaeus nilssonii</name>
    <name type="common">Northern bat</name>
    <name type="synonym">Eptesicus nilssonii</name>
    <dbReference type="NCBI Taxonomy" id="3371016"/>
    <lineage>
        <taxon>Eukaryota</taxon>
        <taxon>Metazoa</taxon>
        <taxon>Chordata</taxon>
        <taxon>Craniata</taxon>
        <taxon>Vertebrata</taxon>
        <taxon>Euteleostomi</taxon>
        <taxon>Mammalia</taxon>
        <taxon>Eutheria</taxon>
        <taxon>Laurasiatheria</taxon>
        <taxon>Chiroptera</taxon>
        <taxon>Yangochiroptera</taxon>
        <taxon>Vespertilionidae</taxon>
        <taxon>Cnephaeus</taxon>
    </lineage>
</organism>
<evidence type="ECO:0000313" key="9">
    <source>
        <dbReference type="EMBL" id="KAK1327448.1"/>
    </source>
</evidence>
<keyword evidence="4" id="KW-0862">Zinc</keyword>
<dbReference type="PANTHER" id="PTHR14947:SF25">
    <property type="entry name" value="C2H2-TYPE DOMAIN-CONTAINING PROTEIN"/>
    <property type="match status" value="1"/>
</dbReference>
<name>A0AA40LDE9_CNENI</name>
<keyword evidence="10" id="KW-1185">Reference proteome</keyword>
<evidence type="ECO:0000256" key="3">
    <source>
        <dbReference type="ARBA" id="ARBA00022771"/>
    </source>
</evidence>
<evidence type="ECO:0000259" key="7">
    <source>
        <dbReference type="PROSITE" id="PS50157"/>
    </source>
</evidence>
<dbReference type="GO" id="GO:0008270">
    <property type="term" value="F:zinc ion binding"/>
    <property type="evidence" value="ECO:0007669"/>
    <property type="project" value="UniProtKB-KW"/>
</dbReference>
<dbReference type="Gene3D" id="3.30.160.60">
    <property type="entry name" value="Classic Zinc Finger"/>
    <property type="match status" value="1"/>
</dbReference>
<keyword evidence="3 5" id="KW-0863">Zinc-finger</keyword>
<accession>A0AA40LDE9</accession>
<evidence type="ECO:0000256" key="5">
    <source>
        <dbReference type="PROSITE-ProRule" id="PRU00042"/>
    </source>
</evidence>
<evidence type="ECO:0000256" key="2">
    <source>
        <dbReference type="ARBA" id="ARBA00022737"/>
    </source>
</evidence>
<feature type="domain" description="C2H2-type" evidence="7">
    <location>
        <begin position="268"/>
        <end position="295"/>
    </location>
</feature>
<dbReference type="PROSITE" id="PS50157">
    <property type="entry name" value="ZINC_FINGER_C2H2_2"/>
    <property type="match status" value="2"/>
</dbReference>
<dbReference type="InterPro" id="IPR013087">
    <property type="entry name" value="Znf_C2H2_type"/>
</dbReference>
<feature type="compositionally biased region" description="Low complexity" evidence="6">
    <location>
        <begin position="208"/>
        <end position="217"/>
    </location>
</feature>
<evidence type="ECO:0000256" key="6">
    <source>
        <dbReference type="SAM" id="MobiDB-lite"/>
    </source>
</evidence>
<dbReference type="SUPFAM" id="SSF109640">
    <property type="entry name" value="KRAB domain (Kruppel-associated box)"/>
    <property type="match status" value="2"/>
</dbReference>
<dbReference type="Gene3D" id="6.10.140.140">
    <property type="match status" value="2"/>
</dbReference>
<dbReference type="Proteomes" id="UP001177744">
    <property type="component" value="Unassembled WGS sequence"/>
</dbReference>
<sequence length="601" mass="66852">MSTSIPANDLGILLLLGQVSPERQNLQKVLEILGQVSPERQNLQKVLEILGQVSPERQNLQKVLEILGQDMNFEDVAIAFSQEEWEILDEAQRRLYCDVMLEVFALVSFVDPWHKMDDGEAYSKHSVSIGDSQVRASKAAAATQRTHLCEPCFLVLKGILHLTELQVAYFEKSQQKDACGEKPWKEDMESASLVTTCWSYRSGVPEASTEASTAPATLNTEEPHSNNESSQECLRGKRHHQWVACETAASQKQKVAYQKGLSSGDMINESNKCGKVFRQNFNHLQHGRVYTEESPVSVCIVGRSSEKAVLSLNTTVFTLEKSGISAVTVGSPSVKGLTSLGTTEFTLEKSHLCVVTVGSILIEGLTSLYTTEFTLEKSHMSVVTVESPSFIGLTSLDTTEFTLEKIHMSVVNVGSISVKARPSVNTTEFTLEKSHMTAVNVKSISMLCLPSLNTTEFTLEKSHMSVVNVGSISVKSPTSLNTAEFILEKSHKCAGNGLFFSLIIRTLKGLSETLSINEEWRLLGEPQRLLYCNVMLEVFAFVSSVAPCCFHWSPIMFRTVPWWSAHADLYEGNYKCKKCGKSFREIFNLIHHRRVYTVEKP</sequence>
<evidence type="ECO:0000256" key="4">
    <source>
        <dbReference type="ARBA" id="ARBA00022833"/>
    </source>
</evidence>
<evidence type="ECO:0000259" key="8">
    <source>
        <dbReference type="PROSITE" id="PS50805"/>
    </source>
</evidence>
<protein>
    <recommendedName>
        <fullName evidence="11">C2H2-type domain-containing protein</fullName>
    </recommendedName>
</protein>